<keyword evidence="2" id="KW-0597">Phosphoprotein</keyword>
<proteinExistence type="predicted"/>
<evidence type="ECO:0000256" key="11">
    <source>
        <dbReference type="SAM" id="Phobius"/>
    </source>
</evidence>
<comment type="caution">
    <text evidence="12">The sequence shown here is derived from an EMBL/GenBank/DDBJ whole genome shotgun (WGS) entry which is preliminary data.</text>
</comment>
<dbReference type="Pfam" id="PF00560">
    <property type="entry name" value="LRR_1"/>
    <property type="match status" value="2"/>
</dbReference>
<sequence>MLTRHGSSGEEDLRIQTESGTFDFTGNKLIGEISEEITILLQLVALNLSRNNSTVVIILKIGQLKQLQALHLSRNQLSGEIPSTIVCLNLLNYLNLSQNNLSGKIPSGSQLQSFNASAFAGNPALCGLPVAQKCPGDEMTPRPPTNDDNQGNEVIVNECRRWFYTALGNGFGVFFWGVLSALPLKCSWRHAYSRFLDEAGD</sequence>
<keyword evidence="10" id="KW-0325">Glycoprotein</keyword>
<keyword evidence="6" id="KW-0677">Repeat</keyword>
<dbReference type="PANTHER" id="PTHR48063">
    <property type="entry name" value="LRR RECEPTOR-LIKE KINASE"/>
    <property type="match status" value="1"/>
</dbReference>
<dbReference type="PANTHER" id="PTHR48063:SF101">
    <property type="entry name" value="LRR RECEPTOR-LIKE SERINE_THREONINE-PROTEIN KINASE FLS2"/>
    <property type="match status" value="1"/>
</dbReference>
<keyword evidence="7 11" id="KW-1133">Transmembrane helix</keyword>
<dbReference type="InterPro" id="IPR046956">
    <property type="entry name" value="RLP23-like"/>
</dbReference>
<evidence type="ECO:0000313" key="12">
    <source>
        <dbReference type="EMBL" id="KAF9667297.1"/>
    </source>
</evidence>
<dbReference type="OrthoDB" id="850177at2759"/>
<keyword evidence="13" id="KW-1185">Reference proteome</keyword>
<dbReference type="InterPro" id="IPR001611">
    <property type="entry name" value="Leu-rich_rpt"/>
</dbReference>
<dbReference type="GO" id="GO:0016020">
    <property type="term" value="C:membrane"/>
    <property type="evidence" value="ECO:0007669"/>
    <property type="project" value="UniProtKB-SubCell"/>
</dbReference>
<evidence type="ECO:0000256" key="1">
    <source>
        <dbReference type="ARBA" id="ARBA00004479"/>
    </source>
</evidence>
<organism evidence="12 13">
    <name type="scientific">Salix dunnii</name>
    <dbReference type="NCBI Taxonomy" id="1413687"/>
    <lineage>
        <taxon>Eukaryota</taxon>
        <taxon>Viridiplantae</taxon>
        <taxon>Streptophyta</taxon>
        <taxon>Embryophyta</taxon>
        <taxon>Tracheophyta</taxon>
        <taxon>Spermatophyta</taxon>
        <taxon>Magnoliopsida</taxon>
        <taxon>eudicotyledons</taxon>
        <taxon>Gunneridae</taxon>
        <taxon>Pentapetalae</taxon>
        <taxon>rosids</taxon>
        <taxon>fabids</taxon>
        <taxon>Malpighiales</taxon>
        <taxon>Salicaceae</taxon>
        <taxon>Saliceae</taxon>
        <taxon>Salix</taxon>
    </lineage>
</organism>
<comment type="subcellular location">
    <subcellularLocation>
        <location evidence="1">Membrane</location>
        <topology evidence="1">Single-pass type I membrane protein</topology>
    </subcellularLocation>
</comment>
<dbReference type="Gene3D" id="3.80.10.10">
    <property type="entry name" value="Ribonuclease Inhibitor"/>
    <property type="match status" value="1"/>
</dbReference>
<feature type="transmembrane region" description="Helical" evidence="11">
    <location>
        <begin position="162"/>
        <end position="184"/>
    </location>
</feature>
<evidence type="ECO:0000256" key="7">
    <source>
        <dbReference type="ARBA" id="ARBA00022989"/>
    </source>
</evidence>
<evidence type="ECO:0000256" key="8">
    <source>
        <dbReference type="ARBA" id="ARBA00023136"/>
    </source>
</evidence>
<keyword evidence="8 11" id="KW-0472">Membrane</keyword>
<evidence type="ECO:0000256" key="3">
    <source>
        <dbReference type="ARBA" id="ARBA00022614"/>
    </source>
</evidence>
<evidence type="ECO:0000256" key="5">
    <source>
        <dbReference type="ARBA" id="ARBA00022729"/>
    </source>
</evidence>
<evidence type="ECO:0000256" key="4">
    <source>
        <dbReference type="ARBA" id="ARBA00022692"/>
    </source>
</evidence>
<dbReference type="Proteomes" id="UP000657918">
    <property type="component" value="Unassembled WGS sequence"/>
</dbReference>
<keyword evidence="9" id="KW-0675">Receptor</keyword>
<dbReference type="EMBL" id="JADGMS010000015">
    <property type="protein sequence ID" value="KAF9667297.1"/>
    <property type="molecule type" value="Genomic_DNA"/>
</dbReference>
<accession>A0A835MI35</accession>
<dbReference type="AlphaFoldDB" id="A0A835MI35"/>
<evidence type="ECO:0000256" key="2">
    <source>
        <dbReference type="ARBA" id="ARBA00022553"/>
    </source>
</evidence>
<dbReference type="InterPro" id="IPR032675">
    <property type="entry name" value="LRR_dom_sf"/>
</dbReference>
<evidence type="ECO:0000256" key="6">
    <source>
        <dbReference type="ARBA" id="ARBA00022737"/>
    </source>
</evidence>
<dbReference type="SUPFAM" id="SSF52058">
    <property type="entry name" value="L domain-like"/>
    <property type="match status" value="1"/>
</dbReference>
<evidence type="ECO:0000256" key="10">
    <source>
        <dbReference type="ARBA" id="ARBA00023180"/>
    </source>
</evidence>
<keyword evidence="5" id="KW-0732">Signal</keyword>
<keyword evidence="4 11" id="KW-0812">Transmembrane</keyword>
<protein>
    <submittedName>
        <fullName evidence="12">Uncharacterized protein</fullName>
    </submittedName>
</protein>
<reference evidence="12 13" key="1">
    <citation type="submission" date="2020-10" db="EMBL/GenBank/DDBJ databases">
        <title>Plant Genome Project.</title>
        <authorList>
            <person name="Zhang R.-G."/>
        </authorList>
    </citation>
    <scope>NUCLEOTIDE SEQUENCE [LARGE SCALE GENOMIC DNA]</scope>
    <source>
        <strain evidence="12">FAFU-HL-1</strain>
        <tissue evidence="12">Leaf</tissue>
    </source>
</reference>
<dbReference type="FunFam" id="3.80.10.10:FF:000722">
    <property type="entry name" value="Leucine-rich repeat receptor-like protein kinase"/>
    <property type="match status" value="1"/>
</dbReference>
<evidence type="ECO:0000313" key="13">
    <source>
        <dbReference type="Proteomes" id="UP000657918"/>
    </source>
</evidence>
<name>A0A835MI35_9ROSI</name>
<evidence type="ECO:0000256" key="9">
    <source>
        <dbReference type="ARBA" id="ARBA00023170"/>
    </source>
</evidence>
<gene>
    <name evidence="12" type="ORF">SADUNF_Sadunf15G0008100</name>
</gene>
<keyword evidence="3" id="KW-0433">Leucine-rich repeat</keyword>